<sequence length="82" mass="9638">MSREWALTLKVLFIKDIIGYNKNGTVGEPIYLLSAEQKLLSYWQTWYYLSHKLKHCPMNEDKGSKFRVAHLFLVFSVVSDQL</sequence>
<dbReference type="Proteomes" id="UP000287033">
    <property type="component" value="Unassembled WGS sequence"/>
</dbReference>
<organism evidence="1 2">
    <name type="scientific">Chiloscyllium punctatum</name>
    <name type="common">Brownbanded bambooshark</name>
    <name type="synonym">Hemiscyllium punctatum</name>
    <dbReference type="NCBI Taxonomy" id="137246"/>
    <lineage>
        <taxon>Eukaryota</taxon>
        <taxon>Metazoa</taxon>
        <taxon>Chordata</taxon>
        <taxon>Craniata</taxon>
        <taxon>Vertebrata</taxon>
        <taxon>Chondrichthyes</taxon>
        <taxon>Elasmobranchii</taxon>
        <taxon>Galeomorphii</taxon>
        <taxon>Galeoidea</taxon>
        <taxon>Orectolobiformes</taxon>
        <taxon>Hemiscylliidae</taxon>
        <taxon>Chiloscyllium</taxon>
    </lineage>
</organism>
<proteinExistence type="predicted"/>
<accession>A0A401RZA6</accession>
<reference evidence="1 2" key="1">
    <citation type="journal article" date="2018" name="Nat. Ecol. Evol.">
        <title>Shark genomes provide insights into elasmobranch evolution and the origin of vertebrates.</title>
        <authorList>
            <person name="Hara Y"/>
            <person name="Yamaguchi K"/>
            <person name="Onimaru K"/>
            <person name="Kadota M"/>
            <person name="Koyanagi M"/>
            <person name="Keeley SD"/>
            <person name="Tatsumi K"/>
            <person name="Tanaka K"/>
            <person name="Motone F"/>
            <person name="Kageyama Y"/>
            <person name="Nozu R"/>
            <person name="Adachi N"/>
            <person name="Nishimura O"/>
            <person name="Nakagawa R"/>
            <person name="Tanegashima C"/>
            <person name="Kiyatake I"/>
            <person name="Matsumoto R"/>
            <person name="Murakumo K"/>
            <person name="Nishida K"/>
            <person name="Terakita A"/>
            <person name="Kuratani S"/>
            <person name="Sato K"/>
            <person name="Hyodo S Kuraku.S."/>
        </authorList>
    </citation>
    <scope>NUCLEOTIDE SEQUENCE [LARGE SCALE GENOMIC DNA]</scope>
</reference>
<dbReference type="AlphaFoldDB" id="A0A401RZA6"/>
<dbReference type="EMBL" id="BEZZ01000030">
    <property type="protein sequence ID" value="GCC23449.1"/>
    <property type="molecule type" value="Genomic_DNA"/>
</dbReference>
<comment type="caution">
    <text evidence="1">The sequence shown here is derived from an EMBL/GenBank/DDBJ whole genome shotgun (WGS) entry which is preliminary data.</text>
</comment>
<name>A0A401RZA6_CHIPU</name>
<protein>
    <submittedName>
        <fullName evidence="1">Uncharacterized protein</fullName>
    </submittedName>
</protein>
<keyword evidence="2" id="KW-1185">Reference proteome</keyword>
<evidence type="ECO:0000313" key="2">
    <source>
        <dbReference type="Proteomes" id="UP000287033"/>
    </source>
</evidence>
<evidence type="ECO:0000313" key="1">
    <source>
        <dbReference type="EMBL" id="GCC23449.1"/>
    </source>
</evidence>
<gene>
    <name evidence="1" type="ORF">chiPu_0001845</name>
</gene>